<comment type="caution">
    <text evidence="3">The sequence shown here is derived from an EMBL/GenBank/DDBJ whole genome shotgun (WGS) entry which is preliminary data.</text>
</comment>
<feature type="compositionally biased region" description="Acidic residues" evidence="1">
    <location>
        <begin position="39"/>
        <end position="78"/>
    </location>
</feature>
<evidence type="ECO:0000313" key="3">
    <source>
        <dbReference type="EMBL" id="KAJ8939476.1"/>
    </source>
</evidence>
<name>A0AAV8XL92_9CUCU</name>
<gene>
    <name evidence="3" type="ORF">NQ318_022530</name>
</gene>
<dbReference type="PANTHER" id="PTHR46599:SF3">
    <property type="entry name" value="PIGGYBAC TRANSPOSABLE ELEMENT-DERIVED PROTEIN 4"/>
    <property type="match status" value="1"/>
</dbReference>
<dbReference type="PANTHER" id="PTHR46599">
    <property type="entry name" value="PIGGYBAC TRANSPOSABLE ELEMENT-DERIVED PROTEIN 4"/>
    <property type="match status" value="1"/>
</dbReference>
<dbReference type="Proteomes" id="UP001162162">
    <property type="component" value="Unassembled WGS sequence"/>
</dbReference>
<dbReference type="Pfam" id="PF13843">
    <property type="entry name" value="DDE_Tnp_1_7"/>
    <property type="match status" value="1"/>
</dbReference>
<dbReference type="AlphaFoldDB" id="A0AAV8XL92"/>
<reference evidence="3" key="1">
    <citation type="journal article" date="2023" name="Insect Mol. Biol.">
        <title>Genome sequencing provides insights into the evolution of gene families encoding plant cell wall-degrading enzymes in longhorned beetles.</title>
        <authorList>
            <person name="Shin N.R."/>
            <person name="Okamura Y."/>
            <person name="Kirsch R."/>
            <person name="Pauchet Y."/>
        </authorList>
    </citation>
    <scope>NUCLEOTIDE SEQUENCE</scope>
    <source>
        <strain evidence="3">AMC_N1</strain>
    </source>
</reference>
<keyword evidence="4" id="KW-1185">Reference proteome</keyword>
<evidence type="ECO:0000313" key="4">
    <source>
        <dbReference type="Proteomes" id="UP001162162"/>
    </source>
</evidence>
<evidence type="ECO:0000256" key="1">
    <source>
        <dbReference type="SAM" id="MobiDB-lite"/>
    </source>
</evidence>
<feature type="domain" description="PiggyBac transposable element-derived protein" evidence="2">
    <location>
        <begin position="118"/>
        <end position="345"/>
    </location>
</feature>
<feature type="compositionally biased region" description="Basic and acidic residues" evidence="1">
    <location>
        <begin position="16"/>
        <end position="35"/>
    </location>
</feature>
<dbReference type="InterPro" id="IPR029526">
    <property type="entry name" value="PGBD"/>
</dbReference>
<evidence type="ECO:0000259" key="2">
    <source>
        <dbReference type="Pfam" id="PF13843"/>
    </source>
</evidence>
<feature type="region of interest" description="Disordered" evidence="1">
    <location>
        <begin position="1"/>
        <end position="88"/>
    </location>
</feature>
<protein>
    <recommendedName>
        <fullName evidence="2">PiggyBac transposable element-derived protein domain-containing protein</fullName>
    </recommendedName>
</protein>
<dbReference type="EMBL" id="JAPWTK010000485">
    <property type="protein sequence ID" value="KAJ8939476.1"/>
    <property type="molecule type" value="Genomic_DNA"/>
</dbReference>
<accession>A0AAV8XL92</accession>
<sequence>MDPAIPGPSRPKRSCIQRDVKRPLTEDELRKHAESFLDSSDDEPFVESEDSWAEAENLEDSDRAEDEIINNDPEDGSSDDGNSNDAQTTFVWNDTPALENIIFSGNPGLRVPHPGNNAYDFFSLLVTDELLNHIVEQTNVYAEEVFLIKSTKEKSRITEWKDVTLKELKVFLGIWFHMGNIRINRLQDYWKKDELFAIPGLQKHMSRNRFMLIMRCLHFSKNPTKEDDPGYGDRLHRIRFLQDYFNRRMAEVYYPGKQLSLDESMVLWRGRLGFRQFIKGKKHKFGMKLYILAEPNGLTLRCFVYSGAQGELGGTGHAEKVVMSLMKGLENKGHALYMDNFYNSVVNNYCKTKLMLRAHLEKEEKEPPKLLQIAK</sequence>
<proteinExistence type="predicted"/>
<organism evidence="3 4">
    <name type="scientific">Aromia moschata</name>
    <dbReference type="NCBI Taxonomy" id="1265417"/>
    <lineage>
        <taxon>Eukaryota</taxon>
        <taxon>Metazoa</taxon>
        <taxon>Ecdysozoa</taxon>
        <taxon>Arthropoda</taxon>
        <taxon>Hexapoda</taxon>
        <taxon>Insecta</taxon>
        <taxon>Pterygota</taxon>
        <taxon>Neoptera</taxon>
        <taxon>Endopterygota</taxon>
        <taxon>Coleoptera</taxon>
        <taxon>Polyphaga</taxon>
        <taxon>Cucujiformia</taxon>
        <taxon>Chrysomeloidea</taxon>
        <taxon>Cerambycidae</taxon>
        <taxon>Cerambycinae</taxon>
        <taxon>Callichromatini</taxon>
        <taxon>Aromia</taxon>
    </lineage>
</organism>